<evidence type="ECO:0000313" key="3">
    <source>
        <dbReference type="Proteomes" id="UP000026915"/>
    </source>
</evidence>
<dbReference type="InParanoid" id="A0A061EYL2"/>
<protein>
    <submittedName>
        <fullName evidence="2">Uncharacterized protein</fullName>
    </submittedName>
</protein>
<feature type="region of interest" description="Disordered" evidence="1">
    <location>
        <begin position="1"/>
        <end position="20"/>
    </location>
</feature>
<dbReference type="EMBL" id="CM001883">
    <property type="protein sequence ID" value="EOY09517.1"/>
    <property type="molecule type" value="Genomic_DNA"/>
</dbReference>
<name>A0A061EYL2_THECC</name>
<keyword evidence="3" id="KW-1185">Reference proteome</keyword>
<sequence length="219" mass="24128">MKEELAALPHLYSHPTTGPGKEKEVIVAPMAKMNNGLHIMQKEKKKTVAPCFGHEETVKKRRSGWGQVGKGQARVAELALRSAIARIQCWNPPSGRRRNGKPRVLTSSIVTPKKNFGRPLKTYWPCGSAYKILVKVLASKLRMVIGTVTGEHQFAFVRAIFSFSDGIEDSNFAESLAVNVGISLFLSTHCSIQQSLVVEGDSKNMPYAGLLTMELHLDV</sequence>
<evidence type="ECO:0000256" key="1">
    <source>
        <dbReference type="SAM" id="MobiDB-lite"/>
    </source>
</evidence>
<dbReference type="Proteomes" id="UP000026915">
    <property type="component" value="Chromosome 5"/>
</dbReference>
<dbReference type="HOGENOM" id="CLU_1263483_0_0_1"/>
<proteinExistence type="predicted"/>
<accession>A0A061EYL2</accession>
<dbReference type="AlphaFoldDB" id="A0A061EYL2"/>
<dbReference type="Gramene" id="EOY09517">
    <property type="protein sequence ID" value="EOY09517"/>
    <property type="gene ID" value="TCM_024934"/>
</dbReference>
<organism evidence="2 3">
    <name type="scientific">Theobroma cacao</name>
    <name type="common">Cacao</name>
    <name type="synonym">Cocoa</name>
    <dbReference type="NCBI Taxonomy" id="3641"/>
    <lineage>
        <taxon>Eukaryota</taxon>
        <taxon>Viridiplantae</taxon>
        <taxon>Streptophyta</taxon>
        <taxon>Embryophyta</taxon>
        <taxon>Tracheophyta</taxon>
        <taxon>Spermatophyta</taxon>
        <taxon>Magnoliopsida</taxon>
        <taxon>eudicotyledons</taxon>
        <taxon>Gunneridae</taxon>
        <taxon>Pentapetalae</taxon>
        <taxon>rosids</taxon>
        <taxon>malvids</taxon>
        <taxon>Malvales</taxon>
        <taxon>Malvaceae</taxon>
        <taxon>Byttnerioideae</taxon>
        <taxon>Theobroma</taxon>
    </lineage>
</organism>
<evidence type="ECO:0000313" key="2">
    <source>
        <dbReference type="EMBL" id="EOY09517.1"/>
    </source>
</evidence>
<gene>
    <name evidence="2" type="ORF">TCM_024934</name>
</gene>
<reference evidence="2 3" key="1">
    <citation type="journal article" date="2013" name="Genome Biol.">
        <title>The genome sequence of the most widely cultivated cacao type and its use to identify candidate genes regulating pod color.</title>
        <authorList>
            <person name="Motamayor J.C."/>
            <person name="Mockaitis K."/>
            <person name="Schmutz J."/>
            <person name="Haiminen N."/>
            <person name="Iii D.L."/>
            <person name="Cornejo O."/>
            <person name="Findley S.D."/>
            <person name="Zheng P."/>
            <person name="Utro F."/>
            <person name="Royaert S."/>
            <person name="Saski C."/>
            <person name="Jenkins J."/>
            <person name="Podicheti R."/>
            <person name="Zhao M."/>
            <person name="Scheffler B.E."/>
            <person name="Stack J.C."/>
            <person name="Feltus F.A."/>
            <person name="Mustiga G.M."/>
            <person name="Amores F."/>
            <person name="Phillips W."/>
            <person name="Marelli J.P."/>
            <person name="May G.D."/>
            <person name="Shapiro H."/>
            <person name="Ma J."/>
            <person name="Bustamante C.D."/>
            <person name="Schnell R.J."/>
            <person name="Main D."/>
            <person name="Gilbert D."/>
            <person name="Parida L."/>
            <person name="Kuhn D.N."/>
        </authorList>
    </citation>
    <scope>NUCLEOTIDE SEQUENCE [LARGE SCALE GENOMIC DNA]</scope>
    <source>
        <strain evidence="3">cv. Matina 1-6</strain>
    </source>
</reference>